<evidence type="ECO:0000256" key="7">
    <source>
        <dbReference type="ARBA" id="ARBA00023136"/>
    </source>
</evidence>
<keyword evidence="7 8" id="KW-0472">Membrane</keyword>
<accession>A0A2Z2MPZ1</accession>
<evidence type="ECO:0000256" key="3">
    <source>
        <dbReference type="ARBA" id="ARBA00022448"/>
    </source>
</evidence>
<comment type="subcellular location">
    <subcellularLocation>
        <location evidence="1">Cell membrane</location>
        <topology evidence="1">Multi-pass membrane protein</topology>
    </subcellularLocation>
</comment>
<gene>
    <name evidence="9" type="ORF">A3L11_05570</name>
</gene>
<dbReference type="PANTHER" id="PTHR43057:SF1">
    <property type="entry name" value="ARSENICAL-RESISTANCE PROTEIN 3"/>
    <property type="match status" value="1"/>
</dbReference>
<dbReference type="Proteomes" id="UP000250125">
    <property type="component" value="Chromosome"/>
</dbReference>
<dbReference type="InterPro" id="IPR038770">
    <property type="entry name" value="Na+/solute_symporter_sf"/>
</dbReference>
<feature type="transmembrane region" description="Helical" evidence="8">
    <location>
        <begin position="12"/>
        <end position="32"/>
    </location>
</feature>
<keyword evidence="10" id="KW-1185">Reference proteome</keyword>
<dbReference type="GO" id="GO:0015297">
    <property type="term" value="F:antiporter activity"/>
    <property type="evidence" value="ECO:0007669"/>
    <property type="project" value="InterPro"/>
</dbReference>
<dbReference type="GO" id="GO:0015104">
    <property type="term" value="F:antimonite transmembrane transporter activity"/>
    <property type="evidence" value="ECO:0007669"/>
    <property type="project" value="TreeGrafter"/>
</dbReference>
<keyword evidence="5 8" id="KW-0812">Transmembrane</keyword>
<dbReference type="InterPro" id="IPR004706">
    <property type="entry name" value="Arsenical-R_Acr3"/>
</dbReference>
<dbReference type="Gene3D" id="1.20.1530.20">
    <property type="match status" value="1"/>
</dbReference>
<dbReference type="GeneID" id="33317686"/>
<evidence type="ECO:0000256" key="5">
    <source>
        <dbReference type="ARBA" id="ARBA00022692"/>
    </source>
</evidence>
<evidence type="ECO:0000313" key="9">
    <source>
        <dbReference type="EMBL" id="ASJ08724.1"/>
    </source>
</evidence>
<keyword evidence="6 8" id="KW-1133">Transmembrane helix</keyword>
<dbReference type="EMBL" id="CP015103">
    <property type="protein sequence ID" value="ASJ08724.1"/>
    <property type="molecule type" value="Genomic_DNA"/>
</dbReference>
<dbReference type="KEGG" id="tsl:A3L11_05570"/>
<evidence type="ECO:0000313" key="10">
    <source>
        <dbReference type="Proteomes" id="UP000250125"/>
    </source>
</evidence>
<dbReference type="InterPro" id="IPR002657">
    <property type="entry name" value="BilAc:Na_symport/Acr3"/>
</dbReference>
<comment type="similarity">
    <text evidence="2">Belongs to the arsenical resistance-3 (ACR3) (TC 2.A.59) family.</text>
</comment>
<feature type="transmembrane region" description="Helical" evidence="8">
    <location>
        <begin position="209"/>
        <end position="227"/>
    </location>
</feature>
<dbReference type="PANTHER" id="PTHR43057">
    <property type="entry name" value="ARSENITE EFFLUX TRANSPORTER"/>
    <property type="match status" value="1"/>
</dbReference>
<feature type="transmembrane region" description="Helical" evidence="8">
    <location>
        <begin position="239"/>
        <end position="261"/>
    </location>
</feature>
<keyword evidence="3" id="KW-0813">Transport</keyword>
<evidence type="ECO:0000256" key="6">
    <source>
        <dbReference type="ARBA" id="ARBA00022989"/>
    </source>
</evidence>
<organism evidence="9 10">
    <name type="scientific">Thermococcus siculi</name>
    <dbReference type="NCBI Taxonomy" id="72803"/>
    <lineage>
        <taxon>Archaea</taxon>
        <taxon>Methanobacteriati</taxon>
        <taxon>Methanobacteriota</taxon>
        <taxon>Thermococci</taxon>
        <taxon>Thermococcales</taxon>
        <taxon>Thermococcaceae</taxon>
        <taxon>Thermococcus</taxon>
    </lineage>
</organism>
<evidence type="ECO:0000256" key="1">
    <source>
        <dbReference type="ARBA" id="ARBA00004651"/>
    </source>
</evidence>
<evidence type="ECO:0000256" key="4">
    <source>
        <dbReference type="ARBA" id="ARBA00022475"/>
    </source>
</evidence>
<dbReference type="GO" id="GO:0015105">
    <property type="term" value="F:arsenite transmembrane transporter activity"/>
    <property type="evidence" value="ECO:0007669"/>
    <property type="project" value="TreeGrafter"/>
</dbReference>
<proteinExistence type="inferred from homology"/>
<feature type="transmembrane region" description="Helical" evidence="8">
    <location>
        <begin position="108"/>
        <end position="129"/>
    </location>
</feature>
<reference evidence="9 10" key="1">
    <citation type="submission" date="2016-04" db="EMBL/GenBank/DDBJ databases">
        <title>Complete genome sequence of Thermococcus siculi type strain RG-20.</title>
        <authorList>
            <person name="Oger P.M."/>
        </authorList>
    </citation>
    <scope>NUCLEOTIDE SEQUENCE [LARGE SCALE GENOMIC DNA]</scope>
    <source>
        <strain evidence="9 10">RG-20</strain>
    </source>
</reference>
<keyword evidence="4" id="KW-1003">Cell membrane</keyword>
<dbReference type="AlphaFoldDB" id="A0A2Z2MPZ1"/>
<evidence type="ECO:0000256" key="2">
    <source>
        <dbReference type="ARBA" id="ARBA00010110"/>
    </source>
</evidence>
<dbReference type="GO" id="GO:0005886">
    <property type="term" value="C:plasma membrane"/>
    <property type="evidence" value="ECO:0007669"/>
    <property type="project" value="UniProtKB-SubCell"/>
</dbReference>
<feature type="transmembrane region" description="Helical" evidence="8">
    <location>
        <begin position="167"/>
        <end position="189"/>
    </location>
</feature>
<protein>
    <submittedName>
        <fullName evidence="9">Bile acid:sodium symporter</fullName>
    </submittedName>
</protein>
<feature type="transmembrane region" description="Helical" evidence="8">
    <location>
        <begin position="136"/>
        <end position="155"/>
    </location>
</feature>
<dbReference type="Pfam" id="PF01758">
    <property type="entry name" value="SBF"/>
    <property type="match status" value="1"/>
</dbReference>
<feature type="transmembrane region" description="Helical" evidence="8">
    <location>
        <begin position="44"/>
        <end position="63"/>
    </location>
</feature>
<feature type="transmembrane region" description="Helical" evidence="8">
    <location>
        <begin position="75"/>
        <end position="96"/>
    </location>
</feature>
<dbReference type="RefSeq" id="WP_088855961.1">
    <property type="nucleotide sequence ID" value="NZ_CP015103.1"/>
</dbReference>
<sequence length="342" mass="37607">MNWLKLKEHLDKYLPVYVTLAMMAGFYVGTHANLKPYHSTLKTLNMLVVISMIYPMMINLRLGELKNSAKLGKQLVIALTMGLVISPLIMYGAIWLTELFHPINHQLALGLLLAVVVPCSSMSIAYTGFTKGNLELATIVVALSFTLAIVTVPAWLKVFASSYHVGISVWLLVKTILIVVITPMILGVLTRWYLLNKLGAEGFLRIKPAFPAISLLGMYTIVFLIFMEKAKLIASKPSIVGIALVPLVLYYSTALLFMTFFDRAVGVPYKDHMAVTFTSVGKNEGTAMAIALAAGTGLMAIAPAITPIVQIPFLVGYVKAWRKVAGLWKCRLLREEETEALS</sequence>
<evidence type="ECO:0000256" key="8">
    <source>
        <dbReference type="SAM" id="Phobius"/>
    </source>
</evidence>
<name>A0A2Z2MPZ1_9EURY</name>